<sequence>MQVAEILSDLTSLRVCDHHDALALVTVNERIPHATEQGQLDPNATTQTSTGTKQDRSENEDLRRAKELVDLHYEIKARHALGTVDEELARAREEVTRVLRELSYVDAKMLRQTKFPPEFSRKVDMNKVNIEVMKKWIAGKISEILGNEDDVVIELCFNLLEGSRFPDVKSLQIQLTGFLDKDTAKFCKELWSLCLSAQENPQGVPKELLEAKKLELIQEKIEAEKAAEEARKQKEQERVRERELEDLRRRERSERTRGGRRGGGRGGRDFDRRRSPPPPRQRSRERYRGPPARREFDSYVPAGSRRGRRPSRSPSRSRSRSRRRSIERYAPVARRRRNTSSVSVPSDKRKRMADEDEEAKQTSPPPDKPSSSDQEMKDATEVARISSTELRERLLREKIVAMRRTASSDQVGSTRTSK</sequence>
<evidence type="ECO:0000313" key="5">
    <source>
        <dbReference type="Proteomes" id="UP000248423"/>
    </source>
</evidence>
<keyword evidence="5" id="KW-1185">Reference proteome</keyword>
<dbReference type="InterPro" id="IPR052225">
    <property type="entry name" value="Ser/Arg_repetitive_matrix"/>
</dbReference>
<dbReference type="SMART" id="SM00311">
    <property type="entry name" value="PWI"/>
    <property type="match status" value="1"/>
</dbReference>
<dbReference type="PANTHER" id="PTHR23148:SF0">
    <property type="entry name" value="SERINE_ARGININE REPETITIVE MATRIX PROTEIN 1"/>
    <property type="match status" value="1"/>
</dbReference>
<dbReference type="VEuPathDB" id="FungiDB:BO78DRAFT_328637"/>
<dbReference type="OrthoDB" id="163257at2759"/>
<name>A0A319DUF9_ASPSB</name>
<evidence type="ECO:0000259" key="3">
    <source>
        <dbReference type="PROSITE" id="PS51025"/>
    </source>
</evidence>
<dbReference type="InterPro" id="IPR002483">
    <property type="entry name" value="PWI_dom"/>
</dbReference>
<organism evidence="4 5">
    <name type="scientific">Aspergillus sclerotiicarbonarius (strain CBS 121057 / IBT 28362)</name>
    <dbReference type="NCBI Taxonomy" id="1448318"/>
    <lineage>
        <taxon>Eukaryota</taxon>
        <taxon>Fungi</taxon>
        <taxon>Dikarya</taxon>
        <taxon>Ascomycota</taxon>
        <taxon>Pezizomycotina</taxon>
        <taxon>Eurotiomycetes</taxon>
        <taxon>Eurotiomycetidae</taxon>
        <taxon>Eurotiales</taxon>
        <taxon>Aspergillaceae</taxon>
        <taxon>Aspergillus</taxon>
        <taxon>Aspergillus subgen. Circumdati</taxon>
    </lineage>
</organism>
<feature type="compositionally biased region" description="Polar residues" evidence="2">
    <location>
        <begin position="36"/>
        <end position="52"/>
    </location>
</feature>
<feature type="region of interest" description="Disordered" evidence="2">
    <location>
        <begin position="34"/>
        <end position="61"/>
    </location>
</feature>
<dbReference type="GO" id="GO:0003723">
    <property type="term" value="F:RNA binding"/>
    <property type="evidence" value="ECO:0007669"/>
    <property type="project" value="TreeGrafter"/>
</dbReference>
<evidence type="ECO:0000313" key="4">
    <source>
        <dbReference type="EMBL" id="PYI01020.1"/>
    </source>
</evidence>
<proteinExistence type="predicted"/>
<dbReference type="Pfam" id="PF01480">
    <property type="entry name" value="PWI"/>
    <property type="match status" value="1"/>
</dbReference>
<dbReference type="PROSITE" id="PS51025">
    <property type="entry name" value="PWI"/>
    <property type="match status" value="1"/>
</dbReference>
<gene>
    <name evidence="4" type="ORF">BO78DRAFT_328637</name>
</gene>
<dbReference type="GO" id="GO:0048024">
    <property type="term" value="P:regulation of mRNA splicing, via spliceosome"/>
    <property type="evidence" value="ECO:0007669"/>
    <property type="project" value="TreeGrafter"/>
</dbReference>
<dbReference type="AlphaFoldDB" id="A0A319DUF9"/>
<feature type="compositionally biased region" description="Basic and acidic residues" evidence="2">
    <location>
        <begin position="247"/>
        <end position="257"/>
    </location>
</feature>
<dbReference type="InterPro" id="IPR036483">
    <property type="entry name" value="PWI_dom_sf"/>
</dbReference>
<feature type="compositionally biased region" description="Basic residues" evidence="2">
    <location>
        <begin position="305"/>
        <end position="325"/>
    </location>
</feature>
<dbReference type="PANTHER" id="PTHR23148">
    <property type="entry name" value="SERINE/ARGININE REGULATED NUCLEAR MATRIX PROTEIN"/>
    <property type="match status" value="1"/>
</dbReference>
<evidence type="ECO:0000256" key="1">
    <source>
        <dbReference type="ARBA" id="ARBA00022664"/>
    </source>
</evidence>
<dbReference type="GO" id="GO:0005681">
    <property type="term" value="C:spliceosomal complex"/>
    <property type="evidence" value="ECO:0007669"/>
    <property type="project" value="TreeGrafter"/>
</dbReference>
<feature type="compositionally biased region" description="Basic and acidic residues" evidence="2">
    <location>
        <begin position="282"/>
        <end position="297"/>
    </location>
</feature>
<reference evidence="4 5" key="1">
    <citation type="submission" date="2018-02" db="EMBL/GenBank/DDBJ databases">
        <title>The genomes of Aspergillus section Nigri reveals drivers in fungal speciation.</title>
        <authorList>
            <consortium name="DOE Joint Genome Institute"/>
            <person name="Vesth T.C."/>
            <person name="Nybo J."/>
            <person name="Theobald S."/>
            <person name="Brandl J."/>
            <person name="Frisvad J.C."/>
            <person name="Nielsen K.F."/>
            <person name="Lyhne E.K."/>
            <person name="Kogle M.E."/>
            <person name="Kuo A."/>
            <person name="Riley R."/>
            <person name="Clum A."/>
            <person name="Nolan M."/>
            <person name="Lipzen A."/>
            <person name="Salamov A."/>
            <person name="Henrissat B."/>
            <person name="Wiebenga A."/>
            <person name="De vries R.P."/>
            <person name="Grigoriev I.V."/>
            <person name="Mortensen U.H."/>
            <person name="Andersen M.R."/>
            <person name="Baker S.E."/>
        </authorList>
    </citation>
    <scope>NUCLEOTIDE SEQUENCE [LARGE SCALE GENOMIC DNA]</scope>
    <source>
        <strain evidence="4 5">CBS 121057</strain>
    </source>
</reference>
<dbReference type="Proteomes" id="UP000248423">
    <property type="component" value="Unassembled WGS sequence"/>
</dbReference>
<dbReference type="EMBL" id="KZ826428">
    <property type="protein sequence ID" value="PYI01020.1"/>
    <property type="molecule type" value="Genomic_DNA"/>
</dbReference>
<keyword evidence="1" id="KW-0507">mRNA processing</keyword>
<dbReference type="STRING" id="1448318.A0A319DUF9"/>
<feature type="region of interest" description="Disordered" evidence="2">
    <location>
        <begin position="247"/>
        <end position="389"/>
    </location>
</feature>
<dbReference type="Gene3D" id="1.20.1390.10">
    <property type="entry name" value="PWI domain"/>
    <property type="match status" value="1"/>
</dbReference>
<dbReference type="GO" id="GO:0006397">
    <property type="term" value="P:mRNA processing"/>
    <property type="evidence" value="ECO:0007669"/>
    <property type="project" value="UniProtKB-KW"/>
</dbReference>
<evidence type="ECO:0000256" key="2">
    <source>
        <dbReference type="SAM" id="MobiDB-lite"/>
    </source>
</evidence>
<accession>A0A319DUF9</accession>
<feature type="domain" description="PWI" evidence="3">
    <location>
        <begin position="112"/>
        <end position="211"/>
    </location>
</feature>
<dbReference type="SUPFAM" id="SSF101233">
    <property type="entry name" value="PWI domain"/>
    <property type="match status" value="1"/>
</dbReference>
<protein>
    <recommendedName>
        <fullName evidence="3">PWI domain-containing protein</fullName>
    </recommendedName>
</protein>